<sequence length="63" mass="6734">IILTVVGLIFIGPTLIAEITGGDFSIENALASIFLTKYGIGGLFCLVFGIGIFLDMRKKISEL</sequence>
<name>X0WS84_9ZZZZ</name>
<feature type="transmembrane region" description="Helical" evidence="1">
    <location>
        <begin position="33"/>
        <end position="54"/>
    </location>
</feature>
<accession>X0WS84</accession>
<keyword evidence="1" id="KW-1133">Transmembrane helix</keyword>
<organism evidence="2">
    <name type="scientific">marine sediment metagenome</name>
    <dbReference type="NCBI Taxonomy" id="412755"/>
    <lineage>
        <taxon>unclassified sequences</taxon>
        <taxon>metagenomes</taxon>
        <taxon>ecological metagenomes</taxon>
    </lineage>
</organism>
<protein>
    <submittedName>
        <fullName evidence="2">Uncharacterized protein</fullName>
    </submittedName>
</protein>
<evidence type="ECO:0000256" key="1">
    <source>
        <dbReference type="SAM" id="Phobius"/>
    </source>
</evidence>
<evidence type="ECO:0000313" key="2">
    <source>
        <dbReference type="EMBL" id="GAG33824.1"/>
    </source>
</evidence>
<comment type="caution">
    <text evidence="2">The sequence shown here is derived from an EMBL/GenBank/DDBJ whole genome shotgun (WGS) entry which is preliminary data.</text>
</comment>
<keyword evidence="1" id="KW-0812">Transmembrane</keyword>
<proteinExistence type="predicted"/>
<dbReference type="EMBL" id="BARS01045533">
    <property type="protein sequence ID" value="GAG33824.1"/>
    <property type="molecule type" value="Genomic_DNA"/>
</dbReference>
<gene>
    <name evidence="2" type="ORF">S01H1_68658</name>
</gene>
<keyword evidence="1" id="KW-0472">Membrane</keyword>
<reference evidence="2" key="1">
    <citation type="journal article" date="2014" name="Front. Microbiol.">
        <title>High frequency of phylogenetically diverse reductive dehalogenase-homologous genes in deep subseafloor sedimentary metagenomes.</title>
        <authorList>
            <person name="Kawai M."/>
            <person name="Futagami T."/>
            <person name="Toyoda A."/>
            <person name="Takaki Y."/>
            <person name="Nishi S."/>
            <person name="Hori S."/>
            <person name="Arai W."/>
            <person name="Tsubouchi T."/>
            <person name="Morono Y."/>
            <person name="Uchiyama I."/>
            <person name="Ito T."/>
            <person name="Fujiyama A."/>
            <person name="Inagaki F."/>
            <person name="Takami H."/>
        </authorList>
    </citation>
    <scope>NUCLEOTIDE SEQUENCE</scope>
    <source>
        <strain evidence="2">Expedition CK06-06</strain>
    </source>
</reference>
<dbReference type="AlphaFoldDB" id="X0WS84"/>
<feature type="non-terminal residue" evidence="2">
    <location>
        <position position="1"/>
    </location>
</feature>